<dbReference type="GO" id="GO:0003677">
    <property type="term" value="F:DNA binding"/>
    <property type="evidence" value="ECO:0007669"/>
    <property type="project" value="InterPro"/>
</dbReference>
<reference evidence="7" key="1">
    <citation type="submission" date="2016-10" db="EMBL/GenBank/DDBJ databases">
        <authorList>
            <person name="Varghese N."/>
            <person name="Submissions S."/>
        </authorList>
    </citation>
    <scope>NUCLEOTIDE SEQUENCE [LARGE SCALE GENOMIC DNA]</scope>
    <source>
        <strain evidence="7">DSM 18733</strain>
    </source>
</reference>
<dbReference type="GO" id="GO:0003905">
    <property type="term" value="F:alkylbase DNA N-glycosylase activity"/>
    <property type="evidence" value="ECO:0007669"/>
    <property type="project" value="InterPro"/>
</dbReference>
<dbReference type="PANTHER" id="PTHR10429">
    <property type="entry name" value="DNA-3-METHYLADENINE GLYCOSYLASE"/>
    <property type="match status" value="1"/>
</dbReference>
<dbReference type="FunFam" id="3.10.300.10:FF:000001">
    <property type="entry name" value="Putative 3-methyladenine DNA glycosylase"/>
    <property type="match status" value="1"/>
</dbReference>
<dbReference type="InterPro" id="IPR003180">
    <property type="entry name" value="MPG"/>
</dbReference>
<evidence type="ECO:0000256" key="4">
    <source>
        <dbReference type="ARBA" id="ARBA00023204"/>
    </source>
</evidence>
<keyword evidence="3 5" id="KW-0378">Hydrolase</keyword>
<accession>A0A1H7XLI1</accession>
<comment type="similarity">
    <text evidence="1 5">Belongs to the DNA glycosylase MPG family.</text>
</comment>
<sequence>MLVRNKLPQDFYQDTNVTEIAIKLLGKQLFTHINGEITGGVIVETEAYNGITDKASHAYNGRFTERTKIMYKEGGVSYVYLCYGIHYLINVVTGPVKCPQAVLIRAIEPVTGLDVMLRRRDMISFKPNVCSGPGALSQALGITKRLNDKDLGGDEIWIEDAGFDTRDQKVVTARRIGVDYAEEDALLPWRFYFEGNKFVSRIPKK</sequence>
<dbReference type="SUPFAM" id="SSF50486">
    <property type="entry name" value="FMT C-terminal domain-like"/>
    <property type="match status" value="1"/>
</dbReference>
<dbReference type="STRING" id="407022.SAMN05661044_04949"/>
<dbReference type="CDD" id="cd00540">
    <property type="entry name" value="AAG"/>
    <property type="match status" value="1"/>
</dbReference>
<dbReference type="PANTHER" id="PTHR10429:SF0">
    <property type="entry name" value="DNA-3-METHYLADENINE GLYCOSYLASE"/>
    <property type="match status" value="1"/>
</dbReference>
<dbReference type="InterPro" id="IPR036995">
    <property type="entry name" value="MPG_sf"/>
</dbReference>
<dbReference type="RefSeq" id="WP_093330695.1">
    <property type="nucleotide sequence ID" value="NZ_FOAF01000010.1"/>
</dbReference>
<keyword evidence="4 5" id="KW-0234">DNA repair</keyword>
<evidence type="ECO:0000256" key="3">
    <source>
        <dbReference type="ARBA" id="ARBA00022801"/>
    </source>
</evidence>
<dbReference type="NCBIfam" id="TIGR00567">
    <property type="entry name" value="3mg"/>
    <property type="match status" value="1"/>
</dbReference>
<name>A0A1H7XLI1_OLID1</name>
<proteinExistence type="inferred from homology"/>
<dbReference type="InterPro" id="IPR011034">
    <property type="entry name" value="Formyl_transferase-like_C_sf"/>
</dbReference>
<dbReference type="OrthoDB" id="9794313at2"/>
<organism evidence="6 7">
    <name type="scientific">Olivibacter domesticus</name>
    <name type="common">Pseudosphingobacterium domesticum</name>
    <dbReference type="NCBI Taxonomy" id="407022"/>
    <lineage>
        <taxon>Bacteria</taxon>
        <taxon>Pseudomonadati</taxon>
        <taxon>Bacteroidota</taxon>
        <taxon>Sphingobacteriia</taxon>
        <taxon>Sphingobacteriales</taxon>
        <taxon>Sphingobacteriaceae</taxon>
        <taxon>Olivibacter</taxon>
    </lineage>
</organism>
<protein>
    <recommendedName>
        <fullName evidence="5">Putative 3-methyladenine DNA glycosylase</fullName>
        <ecNumber evidence="5">3.2.2.-</ecNumber>
    </recommendedName>
</protein>
<dbReference type="Proteomes" id="UP000199421">
    <property type="component" value="Unassembled WGS sequence"/>
</dbReference>
<dbReference type="AlphaFoldDB" id="A0A1H7XLI1"/>
<gene>
    <name evidence="6" type="ORF">SAMN05661044_04949</name>
</gene>
<evidence type="ECO:0000313" key="7">
    <source>
        <dbReference type="Proteomes" id="UP000199421"/>
    </source>
</evidence>
<dbReference type="EC" id="3.2.2.-" evidence="5"/>
<dbReference type="Pfam" id="PF02245">
    <property type="entry name" value="Pur_DNA_glyco"/>
    <property type="match status" value="1"/>
</dbReference>
<evidence type="ECO:0000256" key="2">
    <source>
        <dbReference type="ARBA" id="ARBA00022763"/>
    </source>
</evidence>
<evidence type="ECO:0000256" key="5">
    <source>
        <dbReference type="HAMAP-Rule" id="MF_00527"/>
    </source>
</evidence>
<evidence type="ECO:0000256" key="1">
    <source>
        <dbReference type="ARBA" id="ARBA00009232"/>
    </source>
</evidence>
<dbReference type="EMBL" id="FOAF01000010">
    <property type="protein sequence ID" value="SEM34611.1"/>
    <property type="molecule type" value="Genomic_DNA"/>
</dbReference>
<dbReference type="Gene3D" id="3.10.300.10">
    <property type="entry name" value="Methylpurine-DNA glycosylase (MPG)"/>
    <property type="match status" value="1"/>
</dbReference>
<keyword evidence="7" id="KW-1185">Reference proteome</keyword>
<dbReference type="GO" id="GO:0006284">
    <property type="term" value="P:base-excision repair"/>
    <property type="evidence" value="ECO:0007669"/>
    <property type="project" value="InterPro"/>
</dbReference>
<keyword evidence="2 5" id="KW-0227">DNA damage</keyword>
<evidence type="ECO:0000313" key="6">
    <source>
        <dbReference type="EMBL" id="SEM34611.1"/>
    </source>
</evidence>
<dbReference type="HAMAP" id="MF_00527">
    <property type="entry name" value="3MGH"/>
    <property type="match status" value="1"/>
</dbReference>